<dbReference type="InterPro" id="IPR021790">
    <property type="entry name" value="PTBP1-like_RRM2"/>
</dbReference>
<feature type="region of interest" description="Disordered" evidence="8">
    <location>
        <begin position="1"/>
        <end position="28"/>
    </location>
</feature>
<dbReference type="GO" id="GO:0005634">
    <property type="term" value="C:nucleus"/>
    <property type="evidence" value="ECO:0007669"/>
    <property type="project" value="InterPro"/>
</dbReference>
<dbReference type="NCBIfam" id="TIGR01649">
    <property type="entry name" value="hnRNP-L_PTB"/>
    <property type="match status" value="1"/>
</dbReference>
<dbReference type="Gene3D" id="3.30.70.330">
    <property type="match status" value="4"/>
</dbReference>
<keyword evidence="11" id="KW-1185">Reference proteome</keyword>
<evidence type="ECO:0000259" key="9">
    <source>
        <dbReference type="PROSITE" id="PS50102"/>
    </source>
</evidence>
<reference evidence="10" key="2">
    <citation type="submission" date="2025-08" db="UniProtKB">
        <authorList>
            <consortium name="Ensembl"/>
        </authorList>
    </citation>
    <scope>IDENTIFICATION</scope>
</reference>
<reference evidence="10" key="1">
    <citation type="submission" date="2019-06" db="EMBL/GenBank/DDBJ databases">
        <authorList>
            <consortium name="Wellcome Sanger Institute Data Sharing"/>
        </authorList>
    </citation>
    <scope>NUCLEOTIDE SEQUENCE [LARGE SCALE GENOMIC DNA]</scope>
</reference>
<dbReference type="FunFam" id="3.30.70.330:FF:000341">
    <property type="entry name" value="Hephaestus, isoform C"/>
    <property type="match status" value="1"/>
</dbReference>
<accession>A0A668A4N4</accession>
<dbReference type="GO" id="GO:0008380">
    <property type="term" value="P:RNA splicing"/>
    <property type="evidence" value="ECO:0007669"/>
    <property type="project" value="UniProtKB-KW"/>
</dbReference>
<dbReference type="InterPro" id="IPR012677">
    <property type="entry name" value="Nucleotide-bd_a/b_plait_sf"/>
</dbReference>
<organism evidence="10 11">
    <name type="scientific">Myripristis murdjan</name>
    <name type="common">pinecone soldierfish</name>
    <dbReference type="NCBI Taxonomy" id="586833"/>
    <lineage>
        <taxon>Eukaryota</taxon>
        <taxon>Metazoa</taxon>
        <taxon>Chordata</taxon>
        <taxon>Craniata</taxon>
        <taxon>Vertebrata</taxon>
        <taxon>Euteleostomi</taxon>
        <taxon>Actinopterygii</taxon>
        <taxon>Neopterygii</taxon>
        <taxon>Teleostei</taxon>
        <taxon>Neoteleostei</taxon>
        <taxon>Acanthomorphata</taxon>
        <taxon>Holocentriformes</taxon>
        <taxon>Holocentridae</taxon>
        <taxon>Myripristis</taxon>
    </lineage>
</organism>
<dbReference type="InterPro" id="IPR000504">
    <property type="entry name" value="RRM_dom"/>
</dbReference>
<feature type="domain" description="RRM" evidence="9">
    <location>
        <begin position="31"/>
        <end position="115"/>
    </location>
</feature>
<dbReference type="Ensembl" id="ENSMMDT00005050818.1">
    <property type="protein sequence ID" value="ENSMMDP00005049830.1"/>
    <property type="gene ID" value="ENSMMDG00005022534.1"/>
</dbReference>
<dbReference type="GO" id="GO:0006397">
    <property type="term" value="P:mRNA processing"/>
    <property type="evidence" value="ECO:0007669"/>
    <property type="project" value="UniProtKB-KW"/>
</dbReference>
<feature type="domain" description="RRM" evidence="9">
    <location>
        <begin position="151"/>
        <end position="227"/>
    </location>
</feature>
<dbReference type="InterPro" id="IPR055204">
    <property type="entry name" value="HNRNPL_RRM"/>
</dbReference>
<dbReference type="FunFam" id="3.30.70.330:FF:000018">
    <property type="entry name" value="Polypyrimidine tract-binding protein 2 isoform 1"/>
    <property type="match status" value="1"/>
</dbReference>
<keyword evidence="3" id="KW-0677">Repeat</keyword>
<reference evidence="10" key="3">
    <citation type="submission" date="2025-09" db="UniProtKB">
        <authorList>
            <consortium name="Ensembl"/>
        </authorList>
    </citation>
    <scope>IDENTIFICATION</scope>
</reference>
<feature type="compositionally biased region" description="Polar residues" evidence="8">
    <location>
        <begin position="1"/>
        <end position="17"/>
    </location>
</feature>
<dbReference type="FunFam" id="3.30.70.330:FF:000036">
    <property type="entry name" value="polypyrimidine tract-binding protein 1 isoform X2"/>
    <property type="match status" value="1"/>
</dbReference>
<evidence type="ECO:0000256" key="4">
    <source>
        <dbReference type="ARBA" id="ARBA00022884"/>
    </source>
</evidence>
<dbReference type="InterPro" id="IPR006536">
    <property type="entry name" value="HnRNP-L/PTB"/>
</dbReference>
<dbReference type="Pfam" id="PF13893">
    <property type="entry name" value="RRM_5"/>
    <property type="match status" value="1"/>
</dbReference>
<name>A0A668A4N4_9TELE</name>
<dbReference type="Proteomes" id="UP000472263">
    <property type="component" value="Chromosome 17"/>
</dbReference>
<evidence type="ECO:0000256" key="1">
    <source>
        <dbReference type="ARBA" id="ARBA00022553"/>
    </source>
</evidence>
<evidence type="ECO:0000256" key="6">
    <source>
        <dbReference type="ARBA" id="ARBA00023187"/>
    </source>
</evidence>
<proteinExistence type="predicted"/>
<dbReference type="CDD" id="cd12693">
    <property type="entry name" value="RRM2_PTBP1_like"/>
    <property type="match status" value="1"/>
</dbReference>
<dbReference type="AlphaFoldDB" id="A0A668A4N4"/>
<keyword evidence="5" id="KW-0007">Acetylation</keyword>
<dbReference type="PANTHER" id="PTHR15592">
    <property type="entry name" value="MATRIN 3/NUCLEAR PROTEIN 220-RELATED"/>
    <property type="match status" value="1"/>
</dbReference>
<dbReference type="Pfam" id="PF22976">
    <property type="entry name" value="RRM_10"/>
    <property type="match status" value="1"/>
</dbReference>
<dbReference type="GeneTree" id="ENSGT01050000244924"/>
<evidence type="ECO:0000313" key="11">
    <source>
        <dbReference type="Proteomes" id="UP000472263"/>
    </source>
</evidence>
<feature type="compositionally biased region" description="Basic and acidic residues" evidence="8">
    <location>
        <begin position="18"/>
        <end position="28"/>
    </location>
</feature>
<feature type="domain" description="RRM" evidence="9">
    <location>
        <begin position="405"/>
        <end position="479"/>
    </location>
</feature>
<dbReference type="InterPro" id="IPR035979">
    <property type="entry name" value="RBD_domain_sf"/>
</dbReference>
<evidence type="ECO:0000256" key="7">
    <source>
        <dbReference type="PROSITE-ProRule" id="PRU00176"/>
    </source>
</evidence>
<protein>
    <submittedName>
        <fullName evidence="10">Polypyrimidine tract binding protein 2b</fullName>
    </submittedName>
</protein>
<dbReference type="CDD" id="cd12778">
    <property type="entry name" value="RRM1_PTBP2"/>
    <property type="match status" value="1"/>
</dbReference>
<keyword evidence="4 7" id="KW-0694">RNA-binding</keyword>
<evidence type="ECO:0000256" key="5">
    <source>
        <dbReference type="ARBA" id="ARBA00022990"/>
    </source>
</evidence>
<dbReference type="SMART" id="SM00360">
    <property type="entry name" value="RRM"/>
    <property type="match status" value="4"/>
</dbReference>
<dbReference type="FunFam" id="3.30.70.330:FF:000032">
    <property type="entry name" value="Polypyrimidine tract-binding protein 2 isoform 1"/>
    <property type="match status" value="1"/>
</dbReference>
<dbReference type="PROSITE" id="PS50102">
    <property type="entry name" value="RRM"/>
    <property type="match status" value="4"/>
</dbReference>
<keyword evidence="6" id="KW-0508">mRNA splicing</keyword>
<gene>
    <name evidence="10" type="primary">LOC115374747</name>
</gene>
<evidence type="ECO:0000256" key="3">
    <source>
        <dbReference type="ARBA" id="ARBA00022737"/>
    </source>
</evidence>
<feature type="domain" description="RRM" evidence="9">
    <location>
        <begin position="309"/>
        <end position="362"/>
    </location>
</feature>
<dbReference type="SUPFAM" id="SSF54928">
    <property type="entry name" value="RNA-binding domain, RBD"/>
    <property type="match status" value="4"/>
</dbReference>
<evidence type="ECO:0000313" key="10">
    <source>
        <dbReference type="Ensembl" id="ENSMMDP00005049830.1"/>
    </source>
</evidence>
<keyword evidence="2" id="KW-0507">mRNA processing</keyword>
<sequence>GVSNRSVGATILNANGSDSKKQRLDESPPSRVLHIRKLPNEVSETEVIALGLPFGKVTNILMLKGKNQAFLELGTEEAAITMVNYYTAVTPQVRNTPVFIQYSNHKELKTDSALNQRAQAVLQAVSAVQDGSSPSSDPGVLDLAPPPSPVLRIIIDNMFYPVTLDVLQQIFSKFGTVMKIITFTKNNQFQALLQFSDPVNAQQAKLSLDGQNIYNSCCTLRIDFSKLVSLNVKYNNDKSRDYTRPNLPAGDGDSWYCTSDCHLFMISTFLIGAISPLSAAAAAAAAAGRVALSGSGVSGVLLASNLNDEVFYGDVQRVKILYNKKDSALIQLSDGNQAQLAMSHLNGQKVFGKVMRVTLSKHQTVALPREGLDDQLLTKDFSGSPLHRFKKPGSKNFQNIFPPSATLHLSNIPEGVTEEDLRLLFSNNGGTVKAFKFFQDHKMALIQMSSVEEAIQGLIDLHNYDMGGNHHLKVSFSKSTI</sequence>
<dbReference type="InterPro" id="IPR035002">
    <property type="entry name" value="PTBP2_RRM1"/>
</dbReference>
<dbReference type="GO" id="GO:0003723">
    <property type="term" value="F:RNA binding"/>
    <property type="evidence" value="ECO:0007669"/>
    <property type="project" value="UniProtKB-UniRule"/>
</dbReference>
<keyword evidence="1" id="KW-0597">Phosphoprotein</keyword>
<evidence type="ECO:0000256" key="8">
    <source>
        <dbReference type="SAM" id="MobiDB-lite"/>
    </source>
</evidence>
<evidence type="ECO:0000256" key="2">
    <source>
        <dbReference type="ARBA" id="ARBA00022664"/>
    </source>
</evidence>
<dbReference type="Pfam" id="PF11835">
    <property type="entry name" value="RRM_8"/>
    <property type="match status" value="1"/>
</dbReference>